<evidence type="ECO:0000259" key="9">
    <source>
        <dbReference type="Pfam" id="PF04034"/>
    </source>
</evidence>
<dbReference type="Pfam" id="PF04034">
    <property type="entry name" value="Ribo_biogen_C"/>
    <property type="match status" value="1"/>
</dbReference>
<feature type="binding site" evidence="6">
    <location>
        <position position="256"/>
    </location>
    <ligand>
        <name>S-adenosyl-L-methionine</name>
        <dbReference type="ChEBI" id="CHEBI:59789"/>
    </ligand>
</feature>
<dbReference type="HAMAP" id="MF_01116">
    <property type="entry name" value="TSR3"/>
    <property type="match status" value="1"/>
</dbReference>
<evidence type="ECO:0000256" key="6">
    <source>
        <dbReference type="HAMAP-Rule" id="MF_03146"/>
    </source>
</evidence>
<dbReference type="GO" id="GO:0005737">
    <property type="term" value="C:cytoplasm"/>
    <property type="evidence" value="ECO:0007669"/>
    <property type="project" value="UniProtKB-SubCell"/>
</dbReference>
<evidence type="ECO:0000313" key="12">
    <source>
        <dbReference type="Proteomes" id="UP000007703"/>
    </source>
</evidence>
<evidence type="ECO:0000259" key="10">
    <source>
        <dbReference type="Pfam" id="PF04068"/>
    </source>
</evidence>
<feature type="binding site" evidence="6">
    <location>
        <position position="294"/>
    </location>
    <ligand>
        <name>S-adenosyl-L-methionine</name>
        <dbReference type="ChEBI" id="CHEBI:59789"/>
    </ligand>
</feature>
<dbReference type="InterPro" id="IPR022968">
    <property type="entry name" value="Tsr3-like"/>
</dbReference>
<evidence type="ECO:0000256" key="2">
    <source>
        <dbReference type="ARBA" id="ARBA00022517"/>
    </source>
</evidence>
<keyword evidence="1 6" id="KW-0963">Cytoplasm</keyword>
<dbReference type="GO" id="GO:1904047">
    <property type="term" value="F:S-adenosyl-L-methionine binding"/>
    <property type="evidence" value="ECO:0007669"/>
    <property type="project" value="UniProtKB-UniRule"/>
</dbReference>
<keyword evidence="4 6" id="KW-0808">Transferase</keyword>
<dbReference type="PANTHER" id="PTHR20426:SF0">
    <property type="entry name" value="18S RRNA AMINOCARBOXYPROPYLTRANSFERASE"/>
    <property type="match status" value="1"/>
</dbReference>
<dbReference type="GO" id="GO:0005634">
    <property type="term" value="C:nucleus"/>
    <property type="evidence" value="ECO:0007669"/>
    <property type="project" value="UniProtKB-SubCell"/>
</dbReference>
<protein>
    <recommendedName>
        <fullName evidence="6">18S rRNA aminocarboxypropyltransferase</fullName>
        <ecNumber evidence="6">2.5.1.157</ecNumber>
    </recommendedName>
</protein>
<evidence type="ECO:0000256" key="1">
    <source>
        <dbReference type="ARBA" id="ARBA00022490"/>
    </source>
</evidence>
<comment type="similarity">
    <text evidence="6">Belongs to the TDD superfamily. TSR3 family.</text>
</comment>
<feature type="binding site" evidence="6">
    <location>
        <position position="208"/>
    </location>
    <ligand>
        <name>S-adenosyl-L-methionine</name>
        <dbReference type="ChEBI" id="CHEBI:59789"/>
    </ligand>
</feature>
<dbReference type="GeneID" id="8500720"/>
<feature type="domain" description="RNase L inhibitor RLI-like possible metal-binding" evidence="10">
    <location>
        <begin position="192"/>
        <end position="226"/>
    </location>
</feature>
<dbReference type="PANTHER" id="PTHR20426">
    <property type="entry name" value="RIBOSOME BIOGENESIS PROTEIN TSR3 HOMOLOG"/>
    <property type="match status" value="1"/>
</dbReference>
<keyword evidence="2 6" id="KW-0690">Ribosome biogenesis</keyword>
<dbReference type="Proteomes" id="UP000007703">
    <property type="component" value="Unassembled WGS sequence"/>
</dbReference>
<evidence type="ECO:0000256" key="3">
    <source>
        <dbReference type="ARBA" id="ARBA00022552"/>
    </source>
</evidence>
<evidence type="ECO:0000256" key="5">
    <source>
        <dbReference type="ARBA" id="ARBA00022691"/>
    </source>
</evidence>
<reference evidence="11 12" key="1">
    <citation type="journal article" date="2009" name="Nature">
        <title>Evolution of pathogenicity and sexual reproduction in eight Candida genomes.</title>
        <authorList>
            <person name="Butler G."/>
            <person name="Rasmussen M.D."/>
            <person name="Lin M.F."/>
            <person name="Santos M.A."/>
            <person name="Sakthikumar S."/>
            <person name="Munro C.A."/>
            <person name="Rheinbay E."/>
            <person name="Grabherr M."/>
            <person name="Forche A."/>
            <person name="Reedy J.L."/>
            <person name="Agrafioti I."/>
            <person name="Arnaud M.B."/>
            <person name="Bates S."/>
            <person name="Brown A.J."/>
            <person name="Brunke S."/>
            <person name="Costanzo M.C."/>
            <person name="Fitzpatrick D.A."/>
            <person name="de Groot P.W."/>
            <person name="Harris D."/>
            <person name="Hoyer L.L."/>
            <person name="Hube B."/>
            <person name="Klis F.M."/>
            <person name="Kodira C."/>
            <person name="Lennard N."/>
            <person name="Logue M.E."/>
            <person name="Martin R."/>
            <person name="Neiman A.M."/>
            <person name="Nikolaou E."/>
            <person name="Quail M.A."/>
            <person name="Quinn J."/>
            <person name="Santos M.C."/>
            <person name="Schmitzberger F.F."/>
            <person name="Sherlock G."/>
            <person name="Shah P."/>
            <person name="Silverstein K.A."/>
            <person name="Skrzypek M.S."/>
            <person name="Soll D."/>
            <person name="Staggs R."/>
            <person name="Stansfield I."/>
            <person name="Stumpf M.P."/>
            <person name="Sudbery P.E."/>
            <person name="Srikantha T."/>
            <person name="Zeng Q."/>
            <person name="Berman J."/>
            <person name="Berriman M."/>
            <person name="Heitman J."/>
            <person name="Gow N.A."/>
            <person name="Lorenz M.C."/>
            <person name="Birren B.W."/>
            <person name="Kellis M."/>
            <person name="Cuomo C.A."/>
        </authorList>
    </citation>
    <scope>NUCLEOTIDE SEQUENCE [LARGE SCALE GENOMIC DNA]</scope>
    <source>
        <strain evidence="11 12">ATCC 42720</strain>
    </source>
</reference>
<keyword evidence="3 6" id="KW-0698">rRNA processing</keyword>
<comment type="catalytic activity">
    <reaction evidence="6">
        <text>N(1)-methylpseudouridine(1191) in yeast 18S rRNA + S-adenosyl-L-methionine = N(1)-methyl-N(3)-[(3S)-3-amino-3-carboxypropyl]pseudouridine(1191) in yeast 18S rRNA + S-methyl-5'-thioadenosine + H(+)</text>
        <dbReference type="Rhea" id="RHEA:63300"/>
        <dbReference type="Rhea" id="RHEA-COMP:13852"/>
        <dbReference type="Rhea" id="RHEA-COMP:16309"/>
        <dbReference type="ChEBI" id="CHEBI:15378"/>
        <dbReference type="ChEBI" id="CHEBI:17509"/>
        <dbReference type="ChEBI" id="CHEBI:59789"/>
        <dbReference type="ChEBI" id="CHEBI:74890"/>
        <dbReference type="ChEBI" id="CHEBI:146234"/>
    </reaction>
</comment>
<feature type="domain" description="16S/18S rRNA aminocarboxypropyltransferase Tsr3 C-terminal" evidence="9">
    <location>
        <begin position="230"/>
        <end position="356"/>
    </location>
</feature>
<dbReference type="STRING" id="306902.C4XYC4"/>
<sequence>MSPTHSTLWRTFPWQERPTFSRREFRTTRRSVSWHRPTMPAPPRTPSPSTKTFRSRVTLGYKTHYVVRLFGCFFLSFFNHVFIGISSGPCASGMGSGHSFLICLIQKSQKTLSRVLWCKSSVHPVTPSLFTCSTDEPLIILHQMGKGKNKPTEERASKSRTSNGHKSKQHHIRRGRQEAGSQTKHASADFPVKLAMWDFDHCDPKRCSGKKLERLGYIKNLRVGQKFQGIVVSPNGTGVVCPNDREIVETMGAAVVECSWARLDEIPFNKIGGKNERLLPYLVAANTVNYGRPWKLNCVEALAACFAIVGHWEWAETLLENFSWGLTFLEINKELIEVYQQCTDSESVTAAQDEWMAKLEAEVQERKKQSAAGDVWMMGNVNRKGDSADEDDSETERSDEESEEVEYDNLGNIVRRGPADLAESEDESDSEEEPESEEYEYDKLGNIISKSTGLEQDMKTVQL</sequence>
<dbReference type="NCBIfam" id="NF002621">
    <property type="entry name" value="PRK02287.1"/>
    <property type="match status" value="1"/>
</dbReference>
<keyword evidence="8" id="KW-0812">Transmembrane</keyword>
<dbReference type="GO" id="GO:0000455">
    <property type="term" value="P:enzyme-directed rRNA pseudouridine synthesis"/>
    <property type="evidence" value="ECO:0007669"/>
    <property type="project" value="UniProtKB-UniRule"/>
</dbReference>
<dbReference type="InParanoid" id="C4XYC4"/>
<feature type="region of interest" description="Disordered" evidence="7">
    <location>
        <begin position="378"/>
        <end position="445"/>
    </location>
</feature>
<feature type="region of interest" description="Disordered" evidence="7">
    <location>
        <begin position="31"/>
        <end position="51"/>
    </location>
</feature>
<dbReference type="VEuPathDB" id="FungiDB:CLUG_00947"/>
<keyword evidence="6" id="KW-0539">Nucleus</keyword>
<name>C4XYC4_CLAL4</name>
<dbReference type="EMBL" id="CH408076">
    <property type="protein sequence ID" value="EEQ36824.1"/>
    <property type="molecule type" value="Genomic_DNA"/>
</dbReference>
<dbReference type="HOGENOM" id="CLU_035060_0_0_1"/>
<comment type="subcellular location">
    <subcellularLocation>
        <location evidence="6">Cytoplasm</location>
    </subcellularLocation>
    <subcellularLocation>
        <location evidence="6">Nucleus</location>
    </subcellularLocation>
</comment>
<comment type="catalytic activity">
    <reaction evidence="6">
        <text>an N(1)-methylpseudouridine in rRNA + S-adenosyl-L-methionine = N(1)-methyl-N(3)-[(3S)-3-amino-3-carboxypropyl]pseudouridine in rRNA + S-methyl-5'-thioadenosine + H(+)</text>
        <dbReference type="Rhea" id="RHEA:63296"/>
        <dbReference type="Rhea" id="RHEA-COMP:11634"/>
        <dbReference type="Rhea" id="RHEA-COMP:16310"/>
        <dbReference type="ChEBI" id="CHEBI:15378"/>
        <dbReference type="ChEBI" id="CHEBI:17509"/>
        <dbReference type="ChEBI" id="CHEBI:59789"/>
        <dbReference type="ChEBI" id="CHEBI:74890"/>
        <dbReference type="ChEBI" id="CHEBI:146234"/>
        <dbReference type="EC" id="2.5.1.157"/>
    </reaction>
</comment>
<dbReference type="AlphaFoldDB" id="C4XYC4"/>
<gene>
    <name evidence="6" type="primary">TSR3</name>
    <name evidence="11" type="ORF">CLUG_00947</name>
</gene>
<dbReference type="OMA" id="KENDIWM"/>
<evidence type="ECO:0000313" key="11">
    <source>
        <dbReference type="EMBL" id="EEQ36824.1"/>
    </source>
</evidence>
<dbReference type="FunCoup" id="C4XYC4">
    <property type="interactions" value="779"/>
</dbReference>
<dbReference type="Pfam" id="PF04068">
    <property type="entry name" value="Fer4_RLI"/>
    <property type="match status" value="1"/>
</dbReference>
<dbReference type="EC" id="2.5.1.157" evidence="6"/>
<organism evidence="11 12">
    <name type="scientific">Clavispora lusitaniae (strain ATCC 42720)</name>
    <name type="common">Yeast</name>
    <name type="synonym">Candida lusitaniae</name>
    <dbReference type="NCBI Taxonomy" id="306902"/>
    <lineage>
        <taxon>Eukaryota</taxon>
        <taxon>Fungi</taxon>
        <taxon>Dikarya</taxon>
        <taxon>Ascomycota</taxon>
        <taxon>Saccharomycotina</taxon>
        <taxon>Pichiomycetes</taxon>
        <taxon>Metschnikowiaceae</taxon>
        <taxon>Clavispora</taxon>
    </lineage>
</organism>
<feature type="compositionally biased region" description="Acidic residues" evidence="7">
    <location>
        <begin position="388"/>
        <end position="407"/>
    </location>
</feature>
<feature type="region of interest" description="Disordered" evidence="7">
    <location>
        <begin position="144"/>
        <end position="185"/>
    </location>
</feature>
<proteinExistence type="inferred from homology"/>
<dbReference type="InterPro" id="IPR007209">
    <property type="entry name" value="RNaseL-inhib-like_metal-bd_dom"/>
</dbReference>
<dbReference type="OrthoDB" id="10262062at2759"/>
<feature type="binding site" evidence="6">
    <location>
        <position position="279"/>
    </location>
    <ligand>
        <name>S-adenosyl-L-methionine</name>
        <dbReference type="ChEBI" id="CHEBI:59789"/>
    </ligand>
</feature>
<keyword evidence="5 6" id="KW-0949">S-adenosyl-L-methionine</keyword>
<keyword evidence="8" id="KW-1133">Transmembrane helix</keyword>
<feature type="transmembrane region" description="Helical" evidence="8">
    <location>
        <begin position="65"/>
        <end position="85"/>
    </location>
</feature>
<dbReference type="KEGG" id="clu:CLUG_00947"/>
<keyword evidence="8" id="KW-0472">Membrane</keyword>
<dbReference type="GO" id="GO:0106388">
    <property type="term" value="F:rRNA small subunit aminocarboxypropyltransferase activity"/>
    <property type="evidence" value="ECO:0007669"/>
    <property type="project" value="UniProtKB-EC"/>
</dbReference>
<feature type="compositionally biased region" description="Acidic residues" evidence="7">
    <location>
        <begin position="422"/>
        <end position="440"/>
    </location>
</feature>
<comment type="function">
    <text evidence="6">Aminocarboxypropyltransferase that catalyzes the aminocarboxypropyl transfer on pseudouridine at position 1191 (Psi1191) in 18S rRNA. It constitutes the last step in biosynthesis of the hypermodified N1-methyl-N3-(3-amino-3-carboxypropyl) pseudouridine (m1acp3-Psi) conserved in eukaryotic 18S rRNA.</text>
</comment>
<dbReference type="InterPro" id="IPR007177">
    <property type="entry name" value="Tsr3_C"/>
</dbReference>
<evidence type="ECO:0000256" key="8">
    <source>
        <dbReference type="SAM" id="Phobius"/>
    </source>
</evidence>
<evidence type="ECO:0000256" key="4">
    <source>
        <dbReference type="ARBA" id="ARBA00022679"/>
    </source>
</evidence>
<evidence type="ECO:0000256" key="7">
    <source>
        <dbReference type="SAM" id="MobiDB-lite"/>
    </source>
</evidence>
<dbReference type="GO" id="GO:0030490">
    <property type="term" value="P:maturation of SSU-rRNA"/>
    <property type="evidence" value="ECO:0007669"/>
    <property type="project" value="TreeGrafter"/>
</dbReference>
<feature type="compositionally biased region" description="Basic residues" evidence="7">
    <location>
        <begin position="163"/>
        <end position="174"/>
    </location>
</feature>
<accession>C4XYC4</accession>